<keyword evidence="6" id="KW-0479">Metal-binding</keyword>
<dbReference type="PROSITE" id="PS50939">
    <property type="entry name" value="CYTOCHROME_B561"/>
    <property type="match status" value="1"/>
</dbReference>
<evidence type="ECO:0000256" key="1">
    <source>
        <dbReference type="ARBA" id="ARBA00001970"/>
    </source>
</evidence>
<keyword evidence="8 11" id="KW-1133">Transmembrane helix</keyword>
<evidence type="ECO:0000259" key="12">
    <source>
        <dbReference type="PROSITE" id="PS50939"/>
    </source>
</evidence>
<keyword evidence="3" id="KW-0813">Transport</keyword>
<comment type="caution">
    <text evidence="13">The sequence shown here is derived from an EMBL/GenBank/DDBJ whole genome shotgun (WGS) entry which is preliminary data.</text>
</comment>
<keyword evidence="9" id="KW-0408">Iron</keyword>
<dbReference type="Proteomes" id="UP000237347">
    <property type="component" value="Unassembled WGS sequence"/>
</dbReference>
<evidence type="ECO:0000256" key="5">
    <source>
        <dbReference type="ARBA" id="ARBA00022692"/>
    </source>
</evidence>
<evidence type="ECO:0000256" key="7">
    <source>
        <dbReference type="ARBA" id="ARBA00022982"/>
    </source>
</evidence>
<protein>
    <submittedName>
        <fullName evidence="13">Transmembrane ascorbate ferrireductase 2</fullName>
    </submittedName>
</protein>
<evidence type="ECO:0000256" key="4">
    <source>
        <dbReference type="ARBA" id="ARBA00022617"/>
    </source>
</evidence>
<gene>
    <name evidence="13" type="primary">CYB561B_3</name>
    <name evidence="13" type="ORF">CFP56_011853</name>
</gene>
<comment type="subcellular location">
    <subcellularLocation>
        <location evidence="2">Membrane</location>
        <topology evidence="2">Multi-pass membrane protein</topology>
    </subcellularLocation>
</comment>
<dbReference type="AlphaFoldDB" id="A0AAW0KY97"/>
<keyword evidence="5 11" id="KW-0812">Transmembrane</keyword>
<evidence type="ECO:0000256" key="3">
    <source>
        <dbReference type="ARBA" id="ARBA00022448"/>
    </source>
</evidence>
<feature type="domain" description="Cytochrome b561" evidence="12">
    <location>
        <begin position="1"/>
        <end position="146"/>
    </location>
</feature>
<accession>A0AAW0KY97</accession>
<keyword evidence="4" id="KW-0349">Heme</keyword>
<sequence length="154" mass="17767">MAYKTVQAGRRSRELVHLTLHLIALLLELLGVYAAFMFNHDFNVEEMLTLNSWLGIIAICLFGLQWVFAFLTYCFPKAENLTRAMILPWHGFFRMVIFLLAICTAETRFVEIFISLALERNQEALVRNFTGLLIFLFAVSVTLSVILPRSDKLY</sequence>
<feature type="transmembrane region" description="Helical" evidence="11">
    <location>
        <begin position="96"/>
        <end position="118"/>
    </location>
</feature>
<dbReference type="EMBL" id="PKMF04000195">
    <property type="protein sequence ID" value="KAK7843885.1"/>
    <property type="molecule type" value="Genomic_DNA"/>
</dbReference>
<name>A0AAW0KY97_QUESU</name>
<reference evidence="13 14" key="1">
    <citation type="journal article" date="2018" name="Sci. Data">
        <title>The draft genome sequence of cork oak.</title>
        <authorList>
            <person name="Ramos A.M."/>
            <person name="Usie A."/>
            <person name="Barbosa P."/>
            <person name="Barros P.M."/>
            <person name="Capote T."/>
            <person name="Chaves I."/>
            <person name="Simoes F."/>
            <person name="Abreu I."/>
            <person name="Carrasquinho I."/>
            <person name="Faro C."/>
            <person name="Guimaraes J.B."/>
            <person name="Mendonca D."/>
            <person name="Nobrega F."/>
            <person name="Rodrigues L."/>
            <person name="Saibo N.J.M."/>
            <person name="Varela M.C."/>
            <person name="Egas C."/>
            <person name="Matos J."/>
            <person name="Miguel C.M."/>
            <person name="Oliveira M.M."/>
            <person name="Ricardo C.P."/>
            <person name="Goncalves S."/>
        </authorList>
    </citation>
    <scope>NUCLEOTIDE SEQUENCE [LARGE SCALE GENOMIC DNA]</scope>
    <source>
        <strain evidence="14">cv. HL8</strain>
    </source>
</reference>
<dbReference type="GO" id="GO:0016020">
    <property type="term" value="C:membrane"/>
    <property type="evidence" value="ECO:0007669"/>
    <property type="project" value="UniProtKB-SubCell"/>
</dbReference>
<dbReference type="GO" id="GO:0016491">
    <property type="term" value="F:oxidoreductase activity"/>
    <property type="evidence" value="ECO:0007669"/>
    <property type="project" value="InterPro"/>
</dbReference>
<evidence type="ECO:0000313" key="14">
    <source>
        <dbReference type="Proteomes" id="UP000237347"/>
    </source>
</evidence>
<dbReference type="InterPro" id="IPR043205">
    <property type="entry name" value="CYB561/CYBRD1-like"/>
</dbReference>
<evidence type="ECO:0000256" key="6">
    <source>
        <dbReference type="ARBA" id="ARBA00022723"/>
    </source>
</evidence>
<dbReference type="SMART" id="SM00665">
    <property type="entry name" value="B561"/>
    <property type="match status" value="1"/>
</dbReference>
<dbReference type="GO" id="GO:0046872">
    <property type="term" value="F:metal ion binding"/>
    <property type="evidence" value="ECO:0007669"/>
    <property type="project" value="UniProtKB-KW"/>
</dbReference>
<evidence type="ECO:0000256" key="11">
    <source>
        <dbReference type="SAM" id="Phobius"/>
    </source>
</evidence>
<feature type="transmembrane region" description="Helical" evidence="11">
    <location>
        <begin position="20"/>
        <end position="38"/>
    </location>
</feature>
<organism evidence="13 14">
    <name type="scientific">Quercus suber</name>
    <name type="common">Cork oak</name>
    <dbReference type="NCBI Taxonomy" id="58331"/>
    <lineage>
        <taxon>Eukaryota</taxon>
        <taxon>Viridiplantae</taxon>
        <taxon>Streptophyta</taxon>
        <taxon>Embryophyta</taxon>
        <taxon>Tracheophyta</taxon>
        <taxon>Spermatophyta</taxon>
        <taxon>Magnoliopsida</taxon>
        <taxon>eudicotyledons</taxon>
        <taxon>Gunneridae</taxon>
        <taxon>Pentapetalae</taxon>
        <taxon>rosids</taxon>
        <taxon>fabids</taxon>
        <taxon>Fagales</taxon>
        <taxon>Fagaceae</taxon>
        <taxon>Quercus</taxon>
    </lineage>
</organism>
<proteinExistence type="predicted"/>
<keyword evidence="14" id="KW-1185">Reference proteome</keyword>
<dbReference type="InterPro" id="IPR006593">
    <property type="entry name" value="Cyt_b561/ferric_Rdtase_TM"/>
</dbReference>
<dbReference type="PANTHER" id="PTHR10106:SF43">
    <property type="entry name" value="CYTOCHROME B561 FAMILY PROTEIN, EXPRESSED"/>
    <property type="match status" value="1"/>
</dbReference>
<evidence type="ECO:0000256" key="2">
    <source>
        <dbReference type="ARBA" id="ARBA00004141"/>
    </source>
</evidence>
<dbReference type="Pfam" id="PF03188">
    <property type="entry name" value="Cytochrom_B561"/>
    <property type="match status" value="1"/>
</dbReference>
<evidence type="ECO:0000256" key="8">
    <source>
        <dbReference type="ARBA" id="ARBA00022989"/>
    </source>
</evidence>
<keyword evidence="7" id="KW-0249">Electron transport</keyword>
<comment type="cofactor">
    <cofactor evidence="1">
        <name>heme b</name>
        <dbReference type="ChEBI" id="CHEBI:60344"/>
    </cofactor>
</comment>
<evidence type="ECO:0000313" key="13">
    <source>
        <dbReference type="EMBL" id="KAK7843885.1"/>
    </source>
</evidence>
<evidence type="ECO:0000256" key="9">
    <source>
        <dbReference type="ARBA" id="ARBA00023004"/>
    </source>
</evidence>
<dbReference type="PANTHER" id="PTHR10106">
    <property type="entry name" value="CYTOCHROME B561-RELATED"/>
    <property type="match status" value="1"/>
</dbReference>
<feature type="transmembrane region" description="Helical" evidence="11">
    <location>
        <begin position="124"/>
        <end position="147"/>
    </location>
</feature>
<feature type="transmembrane region" description="Helical" evidence="11">
    <location>
        <begin position="50"/>
        <end position="75"/>
    </location>
</feature>
<evidence type="ECO:0000256" key="10">
    <source>
        <dbReference type="ARBA" id="ARBA00023136"/>
    </source>
</evidence>
<keyword evidence="10 11" id="KW-0472">Membrane</keyword>
<dbReference type="Gene3D" id="1.20.120.1770">
    <property type="match status" value="1"/>
</dbReference>